<dbReference type="EMBL" id="MJIH01000008">
    <property type="protein sequence ID" value="OLR61664.1"/>
    <property type="molecule type" value="Genomic_DNA"/>
</dbReference>
<keyword evidence="2" id="KW-1185">Reference proteome</keyword>
<reference evidence="1 2" key="1">
    <citation type="journal article" date="2016" name="Appl. Environ. Microbiol.">
        <title>Function and Phylogeny of Bacterial Butyryl Coenzyme A:Acetate Transferases and Their Diversity in the Proximal Colon of Swine.</title>
        <authorList>
            <person name="Trachsel J."/>
            <person name="Bayles D.O."/>
            <person name="Looft T."/>
            <person name="Levine U.Y."/>
            <person name="Allen H.K."/>
        </authorList>
    </citation>
    <scope>NUCLEOTIDE SEQUENCE [LARGE SCALE GENOMIC DNA]</scope>
    <source>
        <strain evidence="1 2">35-6-1</strain>
    </source>
</reference>
<evidence type="ECO:0000313" key="2">
    <source>
        <dbReference type="Proteomes" id="UP000187166"/>
    </source>
</evidence>
<protein>
    <submittedName>
        <fullName evidence="1">Uncharacterized protein</fullName>
    </submittedName>
</protein>
<name>A0A1U7LX63_9FIRM</name>
<evidence type="ECO:0000313" key="1">
    <source>
        <dbReference type="EMBL" id="OLR61664.1"/>
    </source>
</evidence>
<dbReference type="Proteomes" id="UP000187166">
    <property type="component" value="Unassembled WGS sequence"/>
</dbReference>
<organism evidence="1 2">
    <name type="scientific">Peptoniphilus porci</name>
    <dbReference type="NCBI Taxonomy" id="2652280"/>
    <lineage>
        <taxon>Bacteria</taxon>
        <taxon>Bacillati</taxon>
        <taxon>Bacillota</taxon>
        <taxon>Tissierellia</taxon>
        <taxon>Tissierellales</taxon>
        <taxon>Peptoniphilaceae</taxon>
        <taxon>Peptoniphilus</taxon>
    </lineage>
</organism>
<comment type="caution">
    <text evidence="1">The sequence shown here is derived from an EMBL/GenBank/DDBJ whole genome shotgun (WGS) entry which is preliminary data.</text>
</comment>
<proteinExistence type="predicted"/>
<dbReference type="AlphaFoldDB" id="A0A1U7LX63"/>
<gene>
    <name evidence="1" type="ORF">BIV18_09940</name>
</gene>
<accession>A0A1U7LX63</accession>
<dbReference type="STRING" id="1465756.BIV18_09940"/>
<sequence>MRNENLKTIAQSGVVVNIKLRGGEAKIADISSQSLPGAAKFYKDFKNPGYIAVLGKENTKLFKNIKTRVRKRLDDLSIALNGTFMLLSDYVEYRKFFEEQRVEYFNLLETVLASYDSLKESFLNETASYLNGLIPKTISQEEKEEYERRNKYILQRYEESYPSMEEIRGQFSFECNVQMISYNTPESLNVDGYLDEEEARELLDILNDSMDDSYNDIYNDIIFNMFDQAFVLGQKNALSINTAIQSGKAMKITTNKNINYAYQRVIKSNFIQDDTLTELASKLEELLACANEDDLYQFVDQNEMFVGYVIKTAKELGFYDNLKVDPKADEVLDLAYIESIYA</sequence>